<keyword evidence="2" id="KW-1185">Reference proteome</keyword>
<reference evidence="1 2" key="1">
    <citation type="journal article" date="2008" name="Virology">
        <title>Characterization of Pseudomonas chlororaphis myovirus 201varphi2-1 via genomic sequencing, mass spectrometry, and electron microscopy.</title>
        <authorList>
            <person name="Thomas J.A."/>
            <person name="Rolando M.R."/>
            <person name="Carroll C.A."/>
            <person name="Shen P.S."/>
            <person name="Belnap D.M."/>
            <person name="Weintraub S.T."/>
            <person name="Serwer P."/>
            <person name="Hardies S.C."/>
        </authorList>
    </citation>
    <scope>NUCLEOTIDE SEQUENCE</scope>
</reference>
<organism evidence="1 2">
    <name type="scientific">Pseudomonas phage 201phi2-1</name>
    <name type="common">Pseudomonas chlororaphis phage 201phi2-1</name>
    <dbReference type="NCBI Taxonomy" id="198110"/>
    <lineage>
        <taxon>Viruses</taxon>
        <taxon>Duplodnaviria</taxon>
        <taxon>Heunggongvirae</taxon>
        <taxon>Uroviricota</taxon>
        <taxon>Caudoviricetes</taxon>
        <taxon>Chimalliviridae</taxon>
        <taxon>Serwervirus</taxon>
        <taxon>Serwervirus 201phi21</taxon>
    </lineage>
</organism>
<dbReference type="EMBL" id="EU197055">
    <property type="protein sequence ID" value="ABY63235.1"/>
    <property type="molecule type" value="Genomic_DNA"/>
</dbReference>
<gene>
    <name evidence="1" type="ORF">201phi2-1p411</name>
</gene>
<protein>
    <submittedName>
        <fullName evidence="1">Uncharacterized protein</fullName>
    </submittedName>
</protein>
<dbReference type="RefSeq" id="YP_001957131.1">
    <property type="nucleotide sequence ID" value="NC_010821.1"/>
</dbReference>
<name>B3FJS0_BP201</name>
<sequence length="273" mass="31341">MRTPYVFKLASDAPAPEVAKIFNIIHSMDRVDKNDTHKIHEVLYRDPRGKYRTYIVPFDEETGCKFQQRCNAAGLSACIDTEYVSPPDRHYVDVQASGLIKLHWSKKDTFIRVKPDDTYRHEILGPTSEQTGIYPKEIFFVGPIKQINKAYRRYLSVMRKLHTSNGYLTTYQLDDILSAIETTGEAYGGAMYILTETGLIAQLTRTGFHWVINRPPVSEDQRRSRVIHGYNETVIGVGKADWYTNYFRGRVKNLAFCESLLKAGVTQEAYLKL</sequence>
<organismHost>
    <name type="scientific">Pseudomonas chlororaphis</name>
    <dbReference type="NCBI Taxonomy" id="587753"/>
</organismHost>
<dbReference type="Proteomes" id="UP000002421">
    <property type="component" value="Segment"/>
</dbReference>
<evidence type="ECO:0000313" key="1">
    <source>
        <dbReference type="EMBL" id="ABY63235.1"/>
    </source>
</evidence>
<proteinExistence type="predicted"/>
<evidence type="ECO:0000313" key="2">
    <source>
        <dbReference type="Proteomes" id="UP000002421"/>
    </source>
</evidence>
<accession>B3FJS0</accession>
<dbReference type="KEGG" id="vg:6372638"/>